<comment type="caution">
    <text evidence="2">The sequence shown here is derived from an EMBL/GenBank/DDBJ whole genome shotgun (WGS) entry which is preliminary data.</text>
</comment>
<protein>
    <submittedName>
        <fullName evidence="2">Uncharacterized protein</fullName>
    </submittedName>
</protein>
<proteinExistence type="predicted"/>
<name>A0A8K0C819_IGNLU</name>
<organism evidence="2 3">
    <name type="scientific">Ignelater luminosus</name>
    <name type="common">Cucubano</name>
    <name type="synonym">Pyrophorus luminosus</name>
    <dbReference type="NCBI Taxonomy" id="2038154"/>
    <lineage>
        <taxon>Eukaryota</taxon>
        <taxon>Metazoa</taxon>
        <taxon>Ecdysozoa</taxon>
        <taxon>Arthropoda</taxon>
        <taxon>Hexapoda</taxon>
        <taxon>Insecta</taxon>
        <taxon>Pterygota</taxon>
        <taxon>Neoptera</taxon>
        <taxon>Endopterygota</taxon>
        <taxon>Coleoptera</taxon>
        <taxon>Polyphaga</taxon>
        <taxon>Elateriformia</taxon>
        <taxon>Elateroidea</taxon>
        <taxon>Elateridae</taxon>
        <taxon>Agrypninae</taxon>
        <taxon>Pyrophorini</taxon>
        <taxon>Ignelater</taxon>
    </lineage>
</organism>
<feature type="region of interest" description="Disordered" evidence="1">
    <location>
        <begin position="34"/>
        <end position="61"/>
    </location>
</feature>
<dbReference type="AlphaFoldDB" id="A0A8K0C819"/>
<reference evidence="2" key="1">
    <citation type="submission" date="2019-08" db="EMBL/GenBank/DDBJ databases">
        <title>The genome of the North American firefly Photinus pyralis.</title>
        <authorList>
            <consortium name="Photinus pyralis genome working group"/>
            <person name="Fallon T.R."/>
            <person name="Sander Lower S.E."/>
            <person name="Weng J.-K."/>
        </authorList>
    </citation>
    <scope>NUCLEOTIDE SEQUENCE</scope>
    <source>
        <strain evidence="2">TRF0915ILg1</strain>
        <tissue evidence="2">Whole body</tissue>
    </source>
</reference>
<keyword evidence="3" id="KW-1185">Reference proteome</keyword>
<gene>
    <name evidence="2" type="ORF">ILUMI_26649</name>
</gene>
<feature type="region of interest" description="Disordered" evidence="1">
    <location>
        <begin position="77"/>
        <end position="106"/>
    </location>
</feature>
<dbReference type="OrthoDB" id="6379319at2759"/>
<dbReference type="EMBL" id="VTPC01091149">
    <property type="protein sequence ID" value="KAF2879517.1"/>
    <property type="molecule type" value="Genomic_DNA"/>
</dbReference>
<sequence>MKTKKNNSDPNQVLYFLPSHWFTEYSESAAKEKIKEKDANLNQNKISKNNESTSNKKADDNYKTKFKTAQKVINILKRKPESTTEAPTDFRRNPSEEFSRNRQPTVETLQPNALSATKDAEVHNLNTRNNNAANNVNNNFITSTTTRPSKPNQNLQNDEYHWKSLRNFYLIPDYEFPLDPVARPGYDGRTSSFDVEPRSNL</sequence>
<evidence type="ECO:0000256" key="1">
    <source>
        <dbReference type="SAM" id="MobiDB-lite"/>
    </source>
</evidence>
<accession>A0A8K0C819</accession>
<evidence type="ECO:0000313" key="2">
    <source>
        <dbReference type="EMBL" id="KAF2879517.1"/>
    </source>
</evidence>
<evidence type="ECO:0000313" key="3">
    <source>
        <dbReference type="Proteomes" id="UP000801492"/>
    </source>
</evidence>
<dbReference type="Proteomes" id="UP000801492">
    <property type="component" value="Unassembled WGS sequence"/>
</dbReference>
<feature type="compositionally biased region" description="Polar residues" evidence="1">
    <location>
        <begin position="40"/>
        <end position="53"/>
    </location>
</feature>
<feature type="compositionally biased region" description="Basic and acidic residues" evidence="1">
    <location>
        <begin position="78"/>
        <end position="100"/>
    </location>
</feature>